<name>A0A9P7QSG3_9HYPO</name>
<dbReference type="SMART" id="SM01149">
    <property type="entry name" value="DUF1237"/>
    <property type="match status" value="1"/>
</dbReference>
<dbReference type="PIRSF" id="PIRSF028846">
    <property type="entry name" value="UCP028846"/>
    <property type="match status" value="1"/>
</dbReference>
<comment type="caution">
    <text evidence="2">The sequence shown here is derived from an EMBL/GenBank/DDBJ whole genome shotgun (WGS) entry which is preliminary data.</text>
</comment>
<gene>
    <name evidence="2" type="ORF">E4U09_000049</name>
</gene>
<dbReference type="GO" id="GO:0005975">
    <property type="term" value="P:carbohydrate metabolic process"/>
    <property type="evidence" value="ECO:0007669"/>
    <property type="project" value="InterPro"/>
</dbReference>
<dbReference type="PANTHER" id="PTHR31047:SF1">
    <property type="entry name" value="DUF1237 DOMAIN-CONTAINING PROTEIN"/>
    <property type="match status" value="1"/>
</dbReference>
<reference evidence="2 3" key="1">
    <citation type="journal article" date="2020" name="bioRxiv">
        <title>Whole genome comparisons of ergot fungi reveals the divergence and evolution of species within the genus Claviceps are the result of varying mechanisms driving genome evolution and host range expansion.</title>
        <authorList>
            <person name="Wyka S.A."/>
            <person name="Mondo S.J."/>
            <person name="Liu M."/>
            <person name="Dettman J."/>
            <person name="Nalam V."/>
            <person name="Broders K.D."/>
        </authorList>
    </citation>
    <scope>NUCLEOTIDE SEQUENCE [LARGE SCALE GENOMIC DNA]</scope>
    <source>
        <strain evidence="2 3">Clav52</strain>
    </source>
</reference>
<dbReference type="AlphaFoldDB" id="A0A9P7QSG3"/>
<protein>
    <recommendedName>
        <fullName evidence="4">Meiotically up-regulated gene 157 protein</fullName>
    </recommendedName>
</protein>
<dbReference type="Proteomes" id="UP000707071">
    <property type="component" value="Unassembled WGS sequence"/>
</dbReference>
<dbReference type="PANTHER" id="PTHR31047">
    <property type="entry name" value="MEIOTICALLY UP-REGULATED GENE 157 PROTEIN"/>
    <property type="match status" value="1"/>
</dbReference>
<evidence type="ECO:0000313" key="3">
    <source>
        <dbReference type="Proteomes" id="UP000707071"/>
    </source>
</evidence>
<evidence type="ECO:0000256" key="1">
    <source>
        <dbReference type="SAM" id="SignalP"/>
    </source>
</evidence>
<dbReference type="InterPro" id="IPR008928">
    <property type="entry name" value="6-hairpin_glycosidase_sf"/>
</dbReference>
<keyword evidence="3" id="KW-1185">Reference proteome</keyword>
<dbReference type="InterPro" id="IPR012341">
    <property type="entry name" value="6hp_glycosidase-like_sf"/>
</dbReference>
<accession>A0A9P7QSG3</accession>
<dbReference type="SUPFAM" id="SSF48208">
    <property type="entry name" value="Six-hairpin glycosidases"/>
    <property type="match status" value="1"/>
</dbReference>
<feature type="signal peptide" evidence="1">
    <location>
        <begin position="1"/>
        <end position="23"/>
    </location>
</feature>
<proteinExistence type="predicted"/>
<dbReference type="Pfam" id="PF06824">
    <property type="entry name" value="Glyco_hydro_125"/>
    <property type="match status" value="1"/>
</dbReference>
<dbReference type="EMBL" id="SRRH01000001">
    <property type="protein sequence ID" value="KAG6304140.1"/>
    <property type="molecule type" value="Genomic_DNA"/>
</dbReference>
<evidence type="ECO:0008006" key="4">
    <source>
        <dbReference type="Google" id="ProtNLM"/>
    </source>
</evidence>
<keyword evidence="1" id="KW-0732">Signal</keyword>
<dbReference type="GO" id="GO:0003824">
    <property type="term" value="F:catalytic activity"/>
    <property type="evidence" value="ECO:0007669"/>
    <property type="project" value="UniProtKB-ARBA"/>
</dbReference>
<feature type="chain" id="PRO_5040443640" description="Meiotically up-regulated gene 157 protein" evidence="1">
    <location>
        <begin position="24"/>
        <end position="526"/>
    </location>
</feature>
<sequence length="526" mass="58407">MPLPIQLVACALTVAAAAAAAAAAPSDGCPEYEQFARVSHEPYSSGRFQYPFQRPALPCRSYTVPEVEETIQRVEKLVKDPDLYRLFVNTWPNTVDTTVLWHGRAQDNADEELAFVITGDIHAMWLRDSANQLQSYKPILNSSSPENTNGNSIASLFRGAINLQARSITRAPYCNAFQPPPDSKLPPVNHKRGLLDKRGDTVQPPYDPNTVWECKYELDSLAAFLQLSWDYYDATHDAAFFGRFGWRTAVKAILKVANTMMEGTYTADGHVNKLPYSWLRDANSATETVSNQGAGNPVLGNIGLVRSFFRPSDDSTIYQYLIPANMMFARYLDACVAMMEPLDGETATEMRNMAKGIRAGIEKYAVVKHAEFGDIFAYEVDGFGSRNLMDDANIPSLLSIPHLGFLPSSDATYQHTRAYILSRSNPYYGSGPVLNSTGGPHLGPGMAWPMGVIIQIMTSDDDAEIVHGIKELMGSTSKLGLIHESVNTWDDTKWTRPWFAWVNGLFGQMILDLLNRKPHLLAQSYQ</sequence>
<dbReference type="Gene3D" id="1.50.10.10">
    <property type="match status" value="1"/>
</dbReference>
<evidence type="ECO:0000313" key="2">
    <source>
        <dbReference type="EMBL" id="KAG6304140.1"/>
    </source>
</evidence>
<dbReference type="InterPro" id="IPR008313">
    <property type="entry name" value="GH125"/>
</dbReference>
<organism evidence="2 3">
    <name type="scientific">Claviceps aff. purpurea</name>
    <dbReference type="NCBI Taxonomy" id="1967640"/>
    <lineage>
        <taxon>Eukaryota</taxon>
        <taxon>Fungi</taxon>
        <taxon>Dikarya</taxon>
        <taxon>Ascomycota</taxon>
        <taxon>Pezizomycotina</taxon>
        <taxon>Sordariomycetes</taxon>
        <taxon>Hypocreomycetidae</taxon>
        <taxon>Hypocreales</taxon>
        <taxon>Clavicipitaceae</taxon>
        <taxon>Claviceps</taxon>
    </lineage>
</organism>